<reference evidence="1 2" key="1">
    <citation type="journal article" date="2015" name="Appl. Environ. Microbiol.">
        <title>Nanoarchaeota, Their Sulfolobales Host, and Nanoarchaeota Virus Distribution across Yellowstone National Park Hot Springs.</title>
        <authorList>
            <person name="Munson-McGee J.H."/>
            <person name="Field E.K."/>
            <person name="Bateson M."/>
            <person name="Rooney C."/>
            <person name="Stepanauskas R."/>
            <person name="Young M.J."/>
        </authorList>
    </citation>
    <scope>NUCLEOTIDE SEQUENCE [LARGE SCALE GENOMIC DNA]</scope>
    <source>
        <strain evidence="1">SCGC AC-742_N10</strain>
    </source>
</reference>
<comment type="caution">
    <text evidence="1">The sequence shown here is derived from an EMBL/GenBank/DDBJ whole genome shotgun (WGS) entry which is preliminary data.</text>
</comment>
<dbReference type="EMBL" id="QEFD01000206">
    <property type="protein sequence ID" value="PVU74525.1"/>
    <property type="molecule type" value="Genomic_DNA"/>
</dbReference>
<evidence type="ECO:0000313" key="2">
    <source>
        <dbReference type="Proteomes" id="UP000245638"/>
    </source>
</evidence>
<protein>
    <recommendedName>
        <fullName evidence="3">PaREP1 family protein</fullName>
    </recommendedName>
</protein>
<dbReference type="InterPro" id="IPR010268">
    <property type="entry name" value="PaREP1"/>
</dbReference>
<name>A0A2T9X3A5_9CREN</name>
<evidence type="ECO:0000313" key="1">
    <source>
        <dbReference type="EMBL" id="PVU74525.1"/>
    </source>
</evidence>
<dbReference type="Gene3D" id="1.20.120.330">
    <property type="entry name" value="Nucleotidyltransferases domain 2"/>
    <property type="match status" value="1"/>
</dbReference>
<proteinExistence type="predicted"/>
<dbReference type="Proteomes" id="UP000245638">
    <property type="component" value="Unassembled WGS sequence"/>
</dbReference>
<dbReference type="Pfam" id="PF05942">
    <property type="entry name" value="PaREP1"/>
    <property type="match status" value="1"/>
</dbReference>
<evidence type="ECO:0008006" key="3">
    <source>
        <dbReference type="Google" id="ProtNLM"/>
    </source>
</evidence>
<organism evidence="1 2">
    <name type="scientific">Acidianus hospitalis</name>
    <dbReference type="NCBI Taxonomy" id="563177"/>
    <lineage>
        <taxon>Archaea</taxon>
        <taxon>Thermoproteota</taxon>
        <taxon>Thermoprotei</taxon>
        <taxon>Sulfolobales</taxon>
        <taxon>Sulfolobaceae</taxon>
        <taxon>Acidianus</taxon>
    </lineage>
</organism>
<dbReference type="AlphaFoldDB" id="A0A2T9X3A5"/>
<sequence length="152" mass="17758">MQVEIPDVIYAFITESLGKDASDVLVDAFLSTLDKGNRLKLYVKLSEEYERKEIDGEACWKALSYIFKAIAEIEGMEISSYQDYYSLADYLSFKLNNTEIIKYFLNAEKLHAEYHPRPQDKDSLRVRMDHCKKLIEVAKEYLRKSKSLPEEI</sequence>
<accession>A0A2T9X3A5</accession>
<gene>
    <name evidence="1" type="ORF">DDW13_06995</name>
</gene>